<dbReference type="GO" id="GO:0016705">
    <property type="term" value="F:oxidoreductase activity, acting on paired donors, with incorporation or reduction of molecular oxygen"/>
    <property type="evidence" value="ECO:0007669"/>
    <property type="project" value="InterPro"/>
</dbReference>
<evidence type="ECO:0000256" key="1">
    <source>
        <dbReference type="ARBA" id="ARBA00001971"/>
    </source>
</evidence>
<reference evidence="10" key="2">
    <citation type="journal article" date="2023" name="IMA Fungus">
        <title>Comparative genomic study of the Penicillium genus elucidates a diverse pangenome and 15 lateral gene transfer events.</title>
        <authorList>
            <person name="Petersen C."/>
            <person name="Sorensen T."/>
            <person name="Nielsen M.R."/>
            <person name="Sondergaard T.E."/>
            <person name="Sorensen J.L."/>
            <person name="Fitzpatrick D.A."/>
            <person name="Frisvad J.C."/>
            <person name="Nielsen K.L."/>
        </authorList>
    </citation>
    <scope>NUCLEOTIDE SEQUENCE</scope>
    <source>
        <strain evidence="10">IBT 16125</strain>
    </source>
</reference>
<keyword evidence="5 9" id="KW-0560">Oxidoreductase</keyword>
<keyword evidence="6 8" id="KW-0408">Iron</keyword>
<proteinExistence type="inferred from homology"/>
<evidence type="ECO:0000313" key="11">
    <source>
        <dbReference type="Proteomes" id="UP001213681"/>
    </source>
</evidence>
<evidence type="ECO:0000256" key="7">
    <source>
        <dbReference type="ARBA" id="ARBA00023033"/>
    </source>
</evidence>
<protein>
    <recommendedName>
        <fullName evidence="12">Cytochrome P450</fullName>
    </recommendedName>
</protein>
<comment type="similarity">
    <text evidence="2 9">Belongs to the cytochrome P450 family.</text>
</comment>
<dbReference type="Pfam" id="PF00067">
    <property type="entry name" value="p450"/>
    <property type="match status" value="1"/>
</dbReference>
<comment type="cofactor">
    <cofactor evidence="1 8">
        <name>heme</name>
        <dbReference type="ChEBI" id="CHEBI:30413"/>
    </cofactor>
</comment>
<evidence type="ECO:0008006" key="12">
    <source>
        <dbReference type="Google" id="ProtNLM"/>
    </source>
</evidence>
<dbReference type="PANTHER" id="PTHR46206">
    <property type="entry name" value="CYTOCHROME P450"/>
    <property type="match status" value="1"/>
</dbReference>
<dbReference type="PRINTS" id="PR00463">
    <property type="entry name" value="EP450I"/>
</dbReference>
<dbReference type="GO" id="GO:0043386">
    <property type="term" value="P:mycotoxin biosynthetic process"/>
    <property type="evidence" value="ECO:0007669"/>
    <property type="project" value="UniProtKB-ARBA"/>
</dbReference>
<keyword evidence="7 9" id="KW-0503">Monooxygenase</keyword>
<evidence type="ECO:0000313" key="10">
    <source>
        <dbReference type="EMBL" id="KAJ5461541.1"/>
    </source>
</evidence>
<dbReference type="PANTHER" id="PTHR46206:SF2">
    <property type="entry name" value="CYTOCHROME P450 MONOOXYGENASE AUSG-RELATED"/>
    <property type="match status" value="1"/>
</dbReference>
<dbReference type="GO" id="GO:0020037">
    <property type="term" value="F:heme binding"/>
    <property type="evidence" value="ECO:0007669"/>
    <property type="project" value="InterPro"/>
</dbReference>
<keyword evidence="4 8" id="KW-0479">Metal-binding</keyword>
<dbReference type="RefSeq" id="XP_056770583.1">
    <property type="nucleotide sequence ID" value="XM_056906476.1"/>
</dbReference>
<dbReference type="EMBL" id="JAPVEA010000002">
    <property type="protein sequence ID" value="KAJ5461541.1"/>
    <property type="molecule type" value="Genomic_DNA"/>
</dbReference>
<dbReference type="Proteomes" id="UP001213681">
    <property type="component" value="Unassembled WGS sequence"/>
</dbReference>
<evidence type="ECO:0000256" key="6">
    <source>
        <dbReference type="ARBA" id="ARBA00023004"/>
    </source>
</evidence>
<name>A0AAD6G6V5_9EURO</name>
<dbReference type="PROSITE" id="PS00086">
    <property type="entry name" value="CYTOCHROME_P450"/>
    <property type="match status" value="1"/>
</dbReference>
<organism evidence="10 11">
    <name type="scientific">Penicillium daleae</name>
    <dbReference type="NCBI Taxonomy" id="63821"/>
    <lineage>
        <taxon>Eukaryota</taxon>
        <taxon>Fungi</taxon>
        <taxon>Dikarya</taxon>
        <taxon>Ascomycota</taxon>
        <taxon>Pezizomycotina</taxon>
        <taxon>Eurotiomycetes</taxon>
        <taxon>Eurotiomycetidae</taxon>
        <taxon>Eurotiales</taxon>
        <taxon>Aspergillaceae</taxon>
        <taxon>Penicillium</taxon>
    </lineage>
</organism>
<evidence type="ECO:0000256" key="9">
    <source>
        <dbReference type="RuleBase" id="RU000461"/>
    </source>
</evidence>
<dbReference type="SUPFAM" id="SSF48264">
    <property type="entry name" value="Cytochrome P450"/>
    <property type="match status" value="1"/>
</dbReference>
<dbReference type="GO" id="GO:0005506">
    <property type="term" value="F:iron ion binding"/>
    <property type="evidence" value="ECO:0007669"/>
    <property type="project" value="InterPro"/>
</dbReference>
<dbReference type="InterPro" id="IPR001128">
    <property type="entry name" value="Cyt_P450"/>
</dbReference>
<evidence type="ECO:0000256" key="2">
    <source>
        <dbReference type="ARBA" id="ARBA00010617"/>
    </source>
</evidence>
<sequence length="218" mass="24900">MQLTLSVVAIHTTSDMTTQVIFDLCGREKLVQELRDEVISVISQEGWKKTALYKLQLMDSFLKESQRMKPINIASLRRVAKEDIQLSDGTQIAKGVSLAVPKVWMWDEKFYEAPNTFDPYRFLKKRQTPGWGTHAHLITPSAKHLGWGLGNHACPGRFFAANEIKIFLCHGLLKYDFQLAEGSVPQFRRQGFALHADATAKISIRRRREEIVLEDITD</sequence>
<dbReference type="GeneID" id="81596719"/>
<dbReference type="CDD" id="cd11041">
    <property type="entry name" value="CYP503A1-like"/>
    <property type="match status" value="1"/>
</dbReference>
<evidence type="ECO:0000256" key="8">
    <source>
        <dbReference type="PIRSR" id="PIRSR602401-1"/>
    </source>
</evidence>
<evidence type="ECO:0000256" key="5">
    <source>
        <dbReference type="ARBA" id="ARBA00023002"/>
    </source>
</evidence>
<evidence type="ECO:0000256" key="3">
    <source>
        <dbReference type="ARBA" id="ARBA00022617"/>
    </source>
</evidence>
<accession>A0AAD6G6V5</accession>
<dbReference type="AlphaFoldDB" id="A0AAD6G6V5"/>
<dbReference type="InterPro" id="IPR002401">
    <property type="entry name" value="Cyt_P450_E_grp-I"/>
</dbReference>
<reference evidence="10" key="1">
    <citation type="submission" date="2022-12" db="EMBL/GenBank/DDBJ databases">
        <authorList>
            <person name="Petersen C."/>
        </authorList>
    </citation>
    <scope>NUCLEOTIDE SEQUENCE</scope>
    <source>
        <strain evidence="10">IBT 16125</strain>
    </source>
</reference>
<feature type="binding site" description="axial binding residue" evidence="8">
    <location>
        <position position="154"/>
    </location>
    <ligand>
        <name>heme</name>
        <dbReference type="ChEBI" id="CHEBI:30413"/>
    </ligand>
    <ligandPart>
        <name>Fe</name>
        <dbReference type="ChEBI" id="CHEBI:18248"/>
    </ligandPart>
</feature>
<evidence type="ECO:0000256" key="4">
    <source>
        <dbReference type="ARBA" id="ARBA00022723"/>
    </source>
</evidence>
<gene>
    <name evidence="10" type="ORF">N7458_003093</name>
</gene>
<dbReference type="InterPro" id="IPR036396">
    <property type="entry name" value="Cyt_P450_sf"/>
</dbReference>
<keyword evidence="3 8" id="KW-0349">Heme</keyword>
<dbReference type="Gene3D" id="1.10.630.10">
    <property type="entry name" value="Cytochrome P450"/>
    <property type="match status" value="1"/>
</dbReference>
<comment type="caution">
    <text evidence="10">The sequence shown here is derived from an EMBL/GenBank/DDBJ whole genome shotgun (WGS) entry which is preliminary data.</text>
</comment>
<dbReference type="GO" id="GO:0004497">
    <property type="term" value="F:monooxygenase activity"/>
    <property type="evidence" value="ECO:0007669"/>
    <property type="project" value="UniProtKB-KW"/>
</dbReference>
<keyword evidence="11" id="KW-1185">Reference proteome</keyword>
<dbReference type="InterPro" id="IPR017972">
    <property type="entry name" value="Cyt_P450_CS"/>
</dbReference>